<keyword evidence="3" id="KW-0732">Signal</keyword>
<keyword evidence="2" id="KW-1133">Transmembrane helix</keyword>
<dbReference type="Proteomes" id="UP000319160">
    <property type="component" value="Unassembled WGS sequence"/>
</dbReference>
<reference evidence="5" key="1">
    <citation type="submission" date="2019-06" db="EMBL/GenBank/DDBJ databases">
        <title>Draft genome sequence of the griseofulvin-producing fungus Xylaria cubensis strain G536.</title>
        <authorList>
            <person name="Mead M.E."/>
            <person name="Raja H.A."/>
            <person name="Steenwyk J.L."/>
            <person name="Knowles S.L."/>
            <person name="Oberlies N.H."/>
            <person name="Rokas A."/>
        </authorList>
    </citation>
    <scope>NUCLEOTIDE SEQUENCE [LARGE SCALE GENOMIC DNA]</scope>
    <source>
        <strain evidence="5">G536</strain>
    </source>
</reference>
<proteinExistence type="predicted"/>
<keyword evidence="5" id="KW-1185">Reference proteome</keyword>
<name>A0A553HPZ2_9PEZI</name>
<evidence type="ECO:0000256" key="2">
    <source>
        <dbReference type="SAM" id="Phobius"/>
    </source>
</evidence>
<protein>
    <recommendedName>
        <fullName evidence="6">Mid2 domain-containing protein</fullName>
    </recommendedName>
</protein>
<keyword evidence="2" id="KW-0472">Membrane</keyword>
<accession>A0A553HPZ2</accession>
<feature type="region of interest" description="Disordered" evidence="1">
    <location>
        <begin position="251"/>
        <end position="280"/>
    </location>
</feature>
<dbReference type="AlphaFoldDB" id="A0A553HPZ2"/>
<organism evidence="4 5">
    <name type="scientific">Xylaria flabelliformis</name>
    <dbReference type="NCBI Taxonomy" id="2512241"/>
    <lineage>
        <taxon>Eukaryota</taxon>
        <taxon>Fungi</taxon>
        <taxon>Dikarya</taxon>
        <taxon>Ascomycota</taxon>
        <taxon>Pezizomycotina</taxon>
        <taxon>Sordariomycetes</taxon>
        <taxon>Xylariomycetidae</taxon>
        <taxon>Xylariales</taxon>
        <taxon>Xylariaceae</taxon>
        <taxon>Xylaria</taxon>
    </lineage>
</organism>
<sequence length="280" mass="30332">MITRNLCTSVLALWLFIDHALSHPTTATSSTLTNSASISTLVSPPSSRIFARTLTENGKIGVSIGVTFAAIILVGSTAIFCIIRRRRTALSKPQTRGFGPGEIDDDSVVVGDDLGKGKQAYHMSPPQASHQVLIQQSPNGTVYQAGGYPTIPEQTYAPQHLTTNPGDISPYSGTAYSGLEPLDPSQQVGYAGPSNAQYLSEARLQSRQQAGDNISWRHPSTATSPIDGFPAPDMEERYLQDYAQQEAAYYIPPPRPDTVELPEQRKPLELMGEGHLREIP</sequence>
<feature type="region of interest" description="Disordered" evidence="1">
    <location>
        <begin position="209"/>
        <end position="228"/>
    </location>
</feature>
<keyword evidence="2" id="KW-0812">Transmembrane</keyword>
<dbReference type="EMBL" id="VFLP01000060">
    <property type="protein sequence ID" value="TRX90015.1"/>
    <property type="molecule type" value="Genomic_DNA"/>
</dbReference>
<feature type="compositionally biased region" description="Basic and acidic residues" evidence="1">
    <location>
        <begin position="262"/>
        <end position="280"/>
    </location>
</feature>
<feature type="signal peptide" evidence="3">
    <location>
        <begin position="1"/>
        <end position="22"/>
    </location>
</feature>
<evidence type="ECO:0008006" key="6">
    <source>
        <dbReference type="Google" id="ProtNLM"/>
    </source>
</evidence>
<feature type="chain" id="PRO_5022228810" description="Mid2 domain-containing protein" evidence="3">
    <location>
        <begin position="23"/>
        <end position="280"/>
    </location>
</feature>
<evidence type="ECO:0000313" key="4">
    <source>
        <dbReference type="EMBL" id="TRX90015.1"/>
    </source>
</evidence>
<gene>
    <name evidence="4" type="ORF">FHL15_009116</name>
</gene>
<feature type="compositionally biased region" description="Polar residues" evidence="1">
    <location>
        <begin position="209"/>
        <end position="224"/>
    </location>
</feature>
<dbReference type="OrthoDB" id="4696326at2759"/>
<evidence type="ECO:0000256" key="1">
    <source>
        <dbReference type="SAM" id="MobiDB-lite"/>
    </source>
</evidence>
<evidence type="ECO:0000313" key="5">
    <source>
        <dbReference type="Proteomes" id="UP000319160"/>
    </source>
</evidence>
<comment type="caution">
    <text evidence="4">The sequence shown here is derived from an EMBL/GenBank/DDBJ whole genome shotgun (WGS) entry which is preliminary data.</text>
</comment>
<evidence type="ECO:0000256" key="3">
    <source>
        <dbReference type="SAM" id="SignalP"/>
    </source>
</evidence>
<feature type="transmembrane region" description="Helical" evidence="2">
    <location>
        <begin position="59"/>
        <end position="83"/>
    </location>
</feature>